<comment type="cofactor">
    <cofactor evidence="3">
        <name>Mg(2+)</name>
        <dbReference type="ChEBI" id="CHEBI:18420"/>
    </cofactor>
</comment>
<gene>
    <name evidence="6" type="ORF">LUZ61_006347</name>
</gene>
<dbReference type="Pfam" id="PF00481">
    <property type="entry name" value="PP2C"/>
    <property type="match status" value="1"/>
</dbReference>
<dbReference type="EMBL" id="JAMRDG010000001">
    <property type="protein sequence ID" value="KAJ3702642.1"/>
    <property type="molecule type" value="Genomic_DNA"/>
</dbReference>
<evidence type="ECO:0000256" key="2">
    <source>
        <dbReference type="ARBA" id="ARBA00048336"/>
    </source>
</evidence>
<dbReference type="InterPro" id="IPR036457">
    <property type="entry name" value="PPM-type-like_dom_sf"/>
</dbReference>
<keyword evidence="3" id="KW-0479">Metal-binding</keyword>
<proteinExistence type="inferred from homology"/>
<organism evidence="6 7">
    <name type="scientific">Rhynchospora tenuis</name>
    <dbReference type="NCBI Taxonomy" id="198213"/>
    <lineage>
        <taxon>Eukaryota</taxon>
        <taxon>Viridiplantae</taxon>
        <taxon>Streptophyta</taxon>
        <taxon>Embryophyta</taxon>
        <taxon>Tracheophyta</taxon>
        <taxon>Spermatophyta</taxon>
        <taxon>Magnoliopsida</taxon>
        <taxon>Liliopsida</taxon>
        <taxon>Poales</taxon>
        <taxon>Cyperaceae</taxon>
        <taxon>Cyperoideae</taxon>
        <taxon>Rhynchosporeae</taxon>
        <taxon>Rhynchospora</taxon>
    </lineage>
</organism>
<name>A0AAD6EVF8_9POAL</name>
<evidence type="ECO:0000256" key="3">
    <source>
        <dbReference type="RuleBase" id="RU366020"/>
    </source>
</evidence>
<feature type="domain" description="PPM-type phosphatase" evidence="5">
    <location>
        <begin position="315"/>
        <end position="549"/>
    </location>
</feature>
<dbReference type="PANTHER" id="PTHR12320">
    <property type="entry name" value="PROTEIN PHOSPHATASE 2C"/>
    <property type="match status" value="1"/>
</dbReference>
<comment type="catalytic activity">
    <reaction evidence="2 3">
        <text>O-phospho-L-threonyl-[protein] + H2O = L-threonyl-[protein] + phosphate</text>
        <dbReference type="Rhea" id="RHEA:47004"/>
        <dbReference type="Rhea" id="RHEA-COMP:11060"/>
        <dbReference type="Rhea" id="RHEA-COMP:11605"/>
        <dbReference type="ChEBI" id="CHEBI:15377"/>
        <dbReference type="ChEBI" id="CHEBI:30013"/>
        <dbReference type="ChEBI" id="CHEBI:43474"/>
        <dbReference type="ChEBI" id="CHEBI:61977"/>
        <dbReference type="EC" id="3.1.3.16"/>
    </reaction>
</comment>
<keyword evidence="7" id="KW-1185">Reference proteome</keyword>
<sequence length="554" mass="59306">MAEIPLPGLLDFRLPPSSFPKLSPSSLRRSFPFSRTLASSSRATSSVELATSKELPDGSVVFGFLDASEIERLKAKSAELEEKKEKEKSLEGEVTSEVEKLGLSDMDADKGKALVSEEMNGSVQFEVDSSVEVESNKEKGNISIAPVGDGELGTENTHLATEKDEEGEIESSVIGLKSSIESQQNEDLVTDADLSVGVSSSDAKIGTEEGASEPSSYDKKIEAGLLSEDIRSDQIEINPSNLESNEASDVSTAPESDTDSETESSVSSIEEHDEENILPSSLLSTEEMKEDFSKDPKLQSGAHVSESTLYLASGGAILPHPSKVRTGGEDAYFVFKNWFGVADGVGQWSFEGINAGLYARELMEGCHRIVSASDNAQDLTPNQLLVKAAAEARSPGSSTVLVAHFDGQVLRAANIGDSGFVIIRDGTVYRKSNPMVYGFNFPLQIERGEDPSKLIQNYSIDLVEGDVIVTASDGLFDNIYNEEIADVISKSLDADLKPTEIAEFLVKRAQEVGRSSSGRSPFADAALASGYLGFTGGKLDDVTVVVSIVQKSIL</sequence>
<feature type="compositionally biased region" description="Polar residues" evidence="4">
    <location>
        <begin position="235"/>
        <end position="254"/>
    </location>
</feature>
<feature type="region of interest" description="Disordered" evidence="4">
    <location>
        <begin position="78"/>
        <end position="103"/>
    </location>
</feature>
<feature type="compositionally biased region" description="Basic and acidic residues" evidence="4">
    <location>
        <begin position="216"/>
        <end position="234"/>
    </location>
</feature>
<dbReference type="SMART" id="SM00331">
    <property type="entry name" value="PP2C_SIG"/>
    <property type="match status" value="1"/>
</dbReference>
<dbReference type="Gene3D" id="3.60.40.10">
    <property type="entry name" value="PPM-type phosphatase domain"/>
    <property type="match status" value="2"/>
</dbReference>
<feature type="compositionally biased region" description="Basic and acidic residues" evidence="4">
    <location>
        <begin position="286"/>
        <end position="297"/>
    </location>
</feature>
<dbReference type="InterPro" id="IPR001932">
    <property type="entry name" value="PPM-type_phosphatase-like_dom"/>
</dbReference>
<feature type="region of interest" description="Disordered" evidence="4">
    <location>
        <begin position="130"/>
        <end position="300"/>
    </location>
</feature>
<dbReference type="SMART" id="SM00332">
    <property type="entry name" value="PP2Cc"/>
    <property type="match status" value="1"/>
</dbReference>
<dbReference type="AlphaFoldDB" id="A0AAD6EVF8"/>
<comment type="catalytic activity">
    <reaction evidence="1 3">
        <text>O-phospho-L-seryl-[protein] + H2O = L-seryl-[protein] + phosphate</text>
        <dbReference type="Rhea" id="RHEA:20629"/>
        <dbReference type="Rhea" id="RHEA-COMP:9863"/>
        <dbReference type="Rhea" id="RHEA-COMP:11604"/>
        <dbReference type="ChEBI" id="CHEBI:15377"/>
        <dbReference type="ChEBI" id="CHEBI:29999"/>
        <dbReference type="ChEBI" id="CHEBI:43474"/>
        <dbReference type="ChEBI" id="CHEBI:83421"/>
        <dbReference type="EC" id="3.1.3.16"/>
    </reaction>
</comment>
<dbReference type="GO" id="GO:0046872">
    <property type="term" value="F:metal ion binding"/>
    <property type="evidence" value="ECO:0007669"/>
    <property type="project" value="UniProtKB-UniRule"/>
</dbReference>
<evidence type="ECO:0000259" key="5">
    <source>
        <dbReference type="PROSITE" id="PS51746"/>
    </source>
</evidence>
<keyword evidence="3" id="KW-0904">Protein phosphatase</keyword>
<evidence type="ECO:0000256" key="4">
    <source>
        <dbReference type="SAM" id="MobiDB-lite"/>
    </source>
</evidence>
<keyword evidence="3" id="KW-0464">Manganese</keyword>
<reference evidence="6 7" key="1">
    <citation type="journal article" date="2022" name="Cell">
        <title>Repeat-based holocentromeres influence genome architecture and karyotype evolution.</title>
        <authorList>
            <person name="Hofstatter P.G."/>
            <person name="Thangavel G."/>
            <person name="Lux T."/>
            <person name="Neumann P."/>
            <person name="Vondrak T."/>
            <person name="Novak P."/>
            <person name="Zhang M."/>
            <person name="Costa L."/>
            <person name="Castellani M."/>
            <person name="Scott A."/>
            <person name="Toegelov H."/>
            <person name="Fuchs J."/>
            <person name="Mata-Sucre Y."/>
            <person name="Dias Y."/>
            <person name="Vanzela A.L.L."/>
            <person name="Huettel B."/>
            <person name="Almeida C.C.S."/>
            <person name="Simkova H."/>
            <person name="Souza G."/>
            <person name="Pedrosa-Harand A."/>
            <person name="Macas J."/>
            <person name="Mayer K.F.X."/>
            <person name="Houben A."/>
            <person name="Marques A."/>
        </authorList>
    </citation>
    <scope>NUCLEOTIDE SEQUENCE [LARGE SCALE GENOMIC DNA]</scope>
    <source>
        <strain evidence="6">RhyTen1mFocal</strain>
    </source>
</reference>
<accession>A0AAD6EVF8</accession>
<evidence type="ECO:0000313" key="7">
    <source>
        <dbReference type="Proteomes" id="UP001210211"/>
    </source>
</evidence>
<comment type="caution">
    <text evidence="6">The sequence shown here is derived from an EMBL/GenBank/DDBJ whole genome shotgun (WGS) entry which is preliminary data.</text>
</comment>
<dbReference type="SUPFAM" id="SSF81606">
    <property type="entry name" value="PP2C-like"/>
    <property type="match status" value="1"/>
</dbReference>
<dbReference type="InterPro" id="IPR039123">
    <property type="entry name" value="PPTC7"/>
</dbReference>
<evidence type="ECO:0000313" key="6">
    <source>
        <dbReference type="EMBL" id="KAJ3702642.1"/>
    </source>
</evidence>
<evidence type="ECO:0000256" key="1">
    <source>
        <dbReference type="ARBA" id="ARBA00047761"/>
    </source>
</evidence>
<keyword evidence="3" id="KW-0460">Magnesium</keyword>
<dbReference type="GO" id="GO:0004722">
    <property type="term" value="F:protein serine/threonine phosphatase activity"/>
    <property type="evidence" value="ECO:0007669"/>
    <property type="project" value="UniProtKB-EC"/>
</dbReference>
<dbReference type="EC" id="3.1.3.16" evidence="3"/>
<dbReference type="PROSITE" id="PS51746">
    <property type="entry name" value="PPM_2"/>
    <property type="match status" value="1"/>
</dbReference>
<keyword evidence="3" id="KW-0378">Hydrolase</keyword>
<comment type="similarity">
    <text evidence="3">Belongs to the PP2C family.</text>
</comment>
<comment type="cofactor">
    <cofactor evidence="3">
        <name>Mn(2+)</name>
        <dbReference type="ChEBI" id="CHEBI:29035"/>
    </cofactor>
</comment>
<protein>
    <recommendedName>
        <fullName evidence="3">Protein phosphatase</fullName>
        <ecNumber evidence="3">3.1.3.16</ecNumber>
    </recommendedName>
</protein>
<dbReference type="PANTHER" id="PTHR12320:SF1">
    <property type="entry name" value="PROTEIN PHOSPHATASE PTC7 HOMOLOG"/>
    <property type="match status" value="1"/>
</dbReference>
<dbReference type="Proteomes" id="UP001210211">
    <property type="component" value="Unassembled WGS sequence"/>
</dbReference>